<gene>
    <name evidence="2" type="ORF">DSL72_001816</name>
</gene>
<evidence type="ECO:0000313" key="2">
    <source>
        <dbReference type="EMBL" id="QSZ32242.1"/>
    </source>
</evidence>
<name>A0A8A3PAV5_9HELO</name>
<dbReference type="Proteomes" id="UP000672032">
    <property type="component" value="Chromosome 3"/>
</dbReference>
<feature type="compositionally biased region" description="Polar residues" evidence="1">
    <location>
        <begin position="22"/>
        <end position="45"/>
    </location>
</feature>
<proteinExistence type="predicted"/>
<keyword evidence="3" id="KW-1185">Reference proteome</keyword>
<dbReference type="OrthoDB" id="3504789at2759"/>
<dbReference type="EMBL" id="CP063407">
    <property type="protein sequence ID" value="QSZ32242.1"/>
    <property type="molecule type" value="Genomic_DNA"/>
</dbReference>
<protein>
    <submittedName>
        <fullName evidence="2">Uncharacterized protein</fullName>
    </submittedName>
</protein>
<organism evidence="2 3">
    <name type="scientific">Monilinia vaccinii-corymbosi</name>
    <dbReference type="NCBI Taxonomy" id="61207"/>
    <lineage>
        <taxon>Eukaryota</taxon>
        <taxon>Fungi</taxon>
        <taxon>Dikarya</taxon>
        <taxon>Ascomycota</taxon>
        <taxon>Pezizomycotina</taxon>
        <taxon>Leotiomycetes</taxon>
        <taxon>Helotiales</taxon>
        <taxon>Sclerotiniaceae</taxon>
        <taxon>Monilinia</taxon>
    </lineage>
</organism>
<evidence type="ECO:0000313" key="3">
    <source>
        <dbReference type="Proteomes" id="UP000672032"/>
    </source>
</evidence>
<accession>A0A8A3PAV5</accession>
<feature type="region of interest" description="Disordered" evidence="1">
    <location>
        <begin position="1"/>
        <end position="60"/>
    </location>
</feature>
<feature type="region of interest" description="Disordered" evidence="1">
    <location>
        <begin position="214"/>
        <end position="236"/>
    </location>
</feature>
<dbReference type="AlphaFoldDB" id="A0A8A3PAV5"/>
<sequence length="281" mass="30331">MDHSTFALRPKEGSSVPARQVPTASQPQSAAVGRNTPTTIGSSARTPARTPAHPNAPAPRVRPWTEARVVAPNTYHEGYTVPVIQPTSGLLAVATETSAVAPNVPGYHASYCEYTKEYFHPHTLKVVTIPVSILNGRLAAFNPGTREFDVVTTVLALIDQRDPNYALRVKQREQANRLTELVDGFLKHKVTSETDVPSYRFPYEPRKIAHLKKPAANQASSITGANKASAQPSVSPGVNHMPIFGRSGGGAAPQPGASPFFHFKIPDFGGRDAGIRRFPKE</sequence>
<evidence type="ECO:0000256" key="1">
    <source>
        <dbReference type="SAM" id="MobiDB-lite"/>
    </source>
</evidence>
<feature type="compositionally biased region" description="Polar residues" evidence="1">
    <location>
        <begin position="217"/>
        <end position="236"/>
    </location>
</feature>
<reference evidence="2" key="1">
    <citation type="submission" date="2020-10" db="EMBL/GenBank/DDBJ databases">
        <title>Genome Sequence of Monilinia vaccinii-corymbosi Sheds Light on Mummy Berry Disease Infection of Blueberry and Mating Type.</title>
        <authorList>
            <person name="Yow A.G."/>
            <person name="Zhang Y."/>
            <person name="Bansal K."/>
            <person name="Eacker S.M."/>
            <person name="Sullivan S."/>
            <person name="Liachko I."/>
            <person name="Cubeta M.A."/>
            <person name="Rollins J.A."/>
            <person name="Ashrafi H."/>
        </authorList>
    </citation>
    <scope>NUCLEOTIDE SEQUENCE</scope>
    <source>
        <strain evidence="2">RL-1</strain>
    </source>
</reference>